<dbReference type="InterPro" id="IPR003680">
    <property type="entry name" value="Flavodoxin_fold"/>
</dbReference>
<evidence type="ECO:0000259" key="7">
    <source>
        <dbReference type="Pfam" id="PF02525"/>
    </source>
</evidence>
<keyword evidence="1 6" id="KW-0285">Flavoprotein</keyword>
<dbReference type="RefSeq" id="WP_177103207.1">
    <property type="nucleotide sequence ID" value="NZ_JACAQA010000024.1"/>
</dbReference>
<protein>
    <recommendedName>
        <fullName evidence="6">FMN dependent NADH:quinone oxidoreductase</fullName>
        <ecNumber evidence="6">1.6.5.-</ecNumber>
    </recommendedName>
    <alternativeName>
        <fullName evidence="6">Azo-dye reductase</fullName>
    </alternativeName>
    <alternativeName>
        <fullName evidence="6">FMN-dependent NADH-azo compound oxidoreductase</fullName>
    </alternativeName>
    <alternativeName>
        <fullName evidence="6">FMN-dependent NADH-azoreductase</fullName>
        <ecNumber evidence="6">1.7.1.17</ecNumber>
    </alternativeName>
</protein>
<evidence type="ECO:0000256" key="6">
    <source>
        <dbReference type="HAMAP-Rule" id="MF_01216"/>
    </source>
</evidence>
<dbReference type="Gene3D" id="3.40.50.360">
    <property type="match status" value="1"/>
</dbReference>
<evidence type="ECO:0000313" key="8">
    <source>
        <dbReference type="EMBL" id="NWB88104.1"/>
    </source>
</evidence>
<comment type="similarity">
    <text evidence="6">Belongs to the azoreductase type 1 family.</text>
</comment>
<dbReference type="PANTHER" id="PTHR43741:SF2">
    <property type="entry name" value="FMN-DEPENDENT NADH:QUINONE OXIDOREDUCTASE"/>
    <property type="match status" value="1"/>
</dbReference>
<dbReference type="HAMAP" id="MF_01216">
    <property type="entry name" value="Azoreductase_type1"/>
    <property type="match status" value="1"/>
</dbReference>
<evidence type="ECO:0000256" key="2">
    <source>
        <dbReference type="ARBA" id="ARBA00022643"/>
    </source>
</evidence>
<comment type="caution">
    <text evidence="6">Lacks conserved residue(s) required for the propagation of feature annotation.</text>
</comment>
<keyword evidence="3 6" id="KW-0560">Oxidoreductase</keyword>
<comment type="catalytic activity">
    <reaction evidence="5">
        <text>N,N-dimethyl-1,4-phenylenediamine + anthranilate + 2 NAD(+) = 2-(4-dimethylaminophenyl)diazenylbenzoate + 2 NADH + 2 H(+)</text>
        <dbReference type="Rhea" id="RHEA:55872"/>
        <dbReference type="ChEBI" id="CHEBI:15378"/>
        <dbReference type="ChEBI" id="CHEBI:15783"/>
        <dbReference type="ChEBI" id="CHEBI:16567"/>
        <dbReference type="ChEBI" id="CHEBI:57540"/>
        <dbReference type="ChEBI" id="CHEBI:57945"/>
        <dbReference type="ChEBI" id="CHEBI:71579"/>
        <dbReference type="EC" id="1.7.1.17"/>
    </reaction>
    <physiologicalReaction direction="right-to-left" evidence="5">
        <dbReference type="Rhea" id="RHEA:55874"/>
    </physiologicalReaction>
</comment>
<evidence type="ECO:0000256" key="4">
    <source>
        <dbReference type="ARBA" id="ARBA00023027"/>
    </source>
</evidence>
<organism evidence="8 9">
    <name type="scientific">Pseudomonas gingeri</name>
    <dbReference type="NCBI Taxonomy" id="117681"/>
    <lineage>
        <taxon>Bacteria</taxon>
        <taxon>Pseudomonadati</taxon>
        <taxon>Pseudomonadota</taxon>
        <taxon>Gammaproteobacteria</taxon>
        <taxon>Pseudomonadales</taxon>
        <taxon>Pseudomonadaceae</taxon>
        <taxon>Pseudomonas</taxon>
    </lineage>
</organism>
<evidence type="ECO:0000256" key="1">
    <source>
        <dbReference type="ARBA" id="ARBA00022630"/>
    </source>
</evidence>
<keyword evidence="4 6" id="KW-0520">NAD</keyword>
<dbReference type="InterPro" id="IPR023048">
    <property type="entry name" value="NADH:quinone_OxRdtase_FMN_depd"/>
</dbReference>
<reference evidence="8 9" key="1">
    <citation type="submission" date="2020-04" db="EMBL/GenBank/DDBJ databases">
        <title>Molecular characterization of pseudomonads from Agaricus bisporus reveal novel blotch 2 pathogens in Western Europe.</title>
        <authorList>
            <person name="Taparia T."/>
            <person name="Krijger M."/>
            <person name="Haynes E."/>
            <person name="Elpinstone J.G."/>
            <person name="Noble R."/>
            <person name="Van Der Wolf J."/>
        </authorList>
    </citation>
    <scope>NUCLEOTIDE SEQUENCE [LARGE SCALE GENOMIC DNA]</scope>
    <source>
        <strain evidence="8 9">G9001</strain>
    </source>
</reference>
<gene>
    <name evidence="6" type="primary">azoR</name>
    <name evidence="8" type="ORF">HX830_24825</name>
</gene>
<comment type="caution">
    <text evidence="8">The sequence shown here is derived from an EMBL/GenBank/DDBJ whole genome shotgun (WGS) entry which is preliminary data.</text>
</comment>
<keyword evidence="2 6" id="KW-0288">FMN</keyword>
<evidence type="ECO:0000313" key="9">
    <source>
        <dbReference type="Proteomes" id="UP000522864"/>
    </source>
</evidence>
<dbReference type="PANTHER" id="PTHR43741">
    <property type="entry name" value="FMN-DEPENDENT NADH-AZOREDUCTASE 1"/>
    <property type="match status" value="1"/>
</dbReference>
<feature type="domain" description="Flavodoxin-like fold" evidence="7">
    <location>
        <begin position="3"/>
        <end position="193"/>
    </location>
</feature>
<comment type="catalytic activity">
    <reaction evidence="6">
        <text>2 a quinone + NADH + H(+) = 2 a 1,4-benzosemiquinone + NAD(+)</text>
        <dbReference type="Rhea" id="RHEA:65952"/>
        <dbReference type="ChEBI" id="CHEBI:15378"/>
        <dbReference type="ChEBI" id="CHEBI:57540"/>
        <dbReference type="ChEBI" id="CHEBI:57945"/>
        <dbReference type="ChEBI" id="CHEBI:132124"/>
        <dbReference type="ChEBI" id="CHEBI:134225"/>
    </reaction>
</comment>
<dbReference type="Proteomes" id="UP000522864">
    <property type="component" value="Unassembled WGS sequence"/>
</dbReference>
<feature type="binding site" evidence="6">
    <location>
        <begin position="134"/>
        <end position="137"/>
    </location>
    <ligand>
        <name>FMN</name>
        <dbReference type="ChEBI" id="CHEBI:58210"/>
    </ligand>
</feature>
<comment type="cofactor">
    <cofactor evidence="6">
        <name>FMN</name>
        <dbReference type="ChEBI" id="CHEBI:58210"/>
    </cofactor>
    <text evidence="6">Binds 1 FMN per subunit.</text>
</comment>
<dbReference type="EC" id="1.7.1.17" evidence="6"/>
<dbReference type="Pfam" id="PF02525">
    <property type="entry name" value="Flavodoxin_2"/>
    <property type="match status" value="1"/>
</dbReference>
<dbReference type="GO" id="GO:0010181">
    <property type="term" value="F:FMN binding"/>
    <property type="evidence" value="ECO:0007669"/>
    <property type="project" value="UniProtKB-UniRule"/>
</dbReference>
<evidence type="ECO:0000256" key="5">
    <source>
        <dbReference type="ARBA" id="ARBA00048542"/>
    </source>
</evidence>
<dbReference type="EC" id="1.6.5.-" evidence="6"/>
<dbReference type="GO" id="GO:0016652">
    <property type="term" value="F:oxidoreductase activity, acting on NAD(P)H as acceptor"/>
    <property type="evidence" value="ECO:0007669"/>
    <property type="project" value="UniProtKB-UniRule"/>
</dbReference>
<proteinExistence type="inferred from homology"/>
<name>A0A7Y7WUT4_9PSED</name>
<dbReference type="EMBL" id="JACAQA010000024">
    <property type="protein sequence ID" value="NWB88104.1"/>
    <property type="molecule type" value="Genomic_DNA"/>
</dbReference>
<dbReference type="GO" id="GO:0016655">
    <property type="term" value="F:oxidoreductase activity, acting on NAD(P)H, quinone or similar compound as acceptor"/>
    <property type="evidence" value="ECO:0007669"/>
    <property type="project" value="InterPro"/>
</dbReference>
<comment type="subunit">
    <text evidence="6">Homodimer.</text>
</comment>
<sequence length="218" mass="23539">MSRALLLNFSPHGKAARVYRLAADVLGDWPGISTLMDRQLGAEPLPALTSDYATAVTSVAGMENVAIHASERQIVELETSDLLVLCTPLHNFTLPAAMKLWIDHVVRIQRSFGVNSAGEKFGLLKDRPTFVLVSSGGLIQGEQARQPDFLTPYLKAILNSIGIHQLTFIYLEGTVRGGEAVEQAVLAAREALLRGLQANTRTCWSPLAGDEASESCIA</sequence>
<dbReference type="AlphaFoldDB" id="A0A7Y7WUT4"/>
<comment type="function">
    <text evidence="6">Also exhibits azoreductase activity. Catalyzes the reductive cleavage of the azo bond in aromatic azo compounds to the corresponding amines.</text>
</comment>
<feature type="binding site" evidence="6">
    <location>
        <position position="10"/>
    </location>
    <ligand>
        <name>FMN</name>
        <dbReference type="ChEBI" id="CHEBI:58210"/>
    </ligand>
</feature>
<dbReference type="SUPFAM" id="SSF52218">
    <property type="entry name" value="Flavoproteins"/>
    <property type="match status" value="1"/>
</dbReference>
<dbReference type="GO" id="GO:0009055">
    <property type="term" value="F:electron transfer activity"/>
    <property type="evidence" value="ECO:0007669"/>
    <property type="project" value="UniProtKB-UniRule"/>
</dbReference>
<dbReference type="InterPro" id="IPR029039">
    <property type="entry name" value="Flavoprotein-like_sf"/>
</dbReference>
<comment type="function">
    <text evidence="6">Quinone reductase that provides resistance to thiol-specific stress caused by electrophilic quinones.</text>
</comment>
<dbReference type="InterPro" id="IPR050104">
    <property type="entry name" value="FMN-dep_NADH:Q_OxRdtase_AzoR1"/>
</dbReference>
<accession>A0A7Y7WUT4</accession>
<evidence type="ECO:0000256" key="3">
    <source>
        <dbReference type="ARBA" id="ARBA00023002"/>
    </source>
</evidence>